<evidence type="ECO:0000313" key="11">
    <source>
        <dbReference type="Ensembl" id="ENSDCDP00010012238.1"/>
    </source>
</evidence>
<sequence length="419" mass="45289">IHSVTTPCLDLILIPPAQLTGGNQSITTIAFSNETSFLPVRNKNNFNESTRSINGIVLLIKMNVTLNNISMTFDTINNSLANPLCVFWNFTLFDSGGWDTSGCTATLVGNGTVTCECNHLTSFSILMSPYVPFTGVQKDVLDYLTYIGVGVSMGSLVLCLIIEALVWKTVTRSVTSYVHHVSVVNIAVCLLAADVWFIIGAAIQSSGNVGACSTATFFTHLFFLALFFWMLLSAAFLCRAVVAITQVAKSTMMAIAFTVGYIPPVLIAVITIASTAPKQGYLSPGACWLDWGDYKPLLAFVIPALMIVVVNFVILLTVMVKMLRRPGGNAVQASEKQTFVVIARCVAILTPIFGLTWGFGIGTAVDPNNYGLHLVFTILNAFQVQMSIQVEWVRLVFNSRSIVFLLVSASRAGPPTEPG</sequence>
<dbReference type="AlphaFoldDB" id="A0AAY4ATV2"/>
<dbReference type="InterPro" id="IPR046338">
    <property type="entry name" value="GAIN_dom_sf"/>
</dbReference>
<name>A0AAY4ATV2_9TELE</name>
<dbReference type="GO" id="GO:0007189">
    <property type="term" value="P:adenylate cyclase-activating G protein-coupled receptor signaling pathway"/>
    <property type="evidence" value="ECO:0007669"/>
    <property type="project" value="TreeGrafter"/>
</dbReference>
<keyword evidence="6" id="KW-1015">Disulfide bond</keyword>
<reference evidence="11" key="3">
    <citation type="submission" date="2025-09" db="UniProtKB">
        <authorList>
            <consortium name="Ensembl"/>
        </authorList>
    </citation>
    <scope>IDENTIFICATION</scope>
</reference>
<keyword evidence="3 8" id="KW-0812">Transmembrane</keyword>
<dbReference type="PROSITE" id="PS50221">
    <property type="entry name" value="GAIN_B"/>
    <property type="match status" value="1"/>
</dbReference>
<dbReference type="Ensembl" id="ENSDCDT00010012830.1">
    <property type="protein sequence ID" value="ENSDCDP00010012238.1"/>
    <property type="gene ID" value="ENSDCDG00010005475.1"/>
</dbReference>
<dbReference type="PANTHER" id="PTHR45813">
    <property type="entry name" value="IG-LIKE DOMAIN-CONTAINING PROTEIN"/>
    <property type="match status" value="1"/>
</dbReference>
<dbReference type="InterPro" id="IPR017981">
    <property type="entry name" value="GPCR_2-like_7TM"/>
</dbReference>
<dbReference type="GeneTree" id="ENSGT00940000154603"/>
<evidence type="ECO:0000256" key="2">
    <source>
        <dbReference type="ARBA" id="ARBA00007343"/>
    </source>
</evidence>
<evidence type="ECO:0000313" key="12">
    <source>
        <dbReference type="Proteomes" id="UP000694580"/>
    </source>
</evidence>
<feature type="transmembrane region" description="Helical" evidence="8">
    <location>
        <begin position="215"/>
        <end position="242"/>
    </location>
</feature>
<dbReference type="GO" id="GO:0004930">
    <property type="term" value="F:G protein-coupled receptor activity"/>
    <property type="evidence" value="ECO:0007669"/>
    <property type="project" value="InterPro"/>
</dbReference>
<dbReference type="InterPro" id="IPR000203">
    <property type="entry name" value="GPS"/>
</dbReference>
<evidence type="ECO:0000259" key="9">
    <source>
        <dbReference type="PROSITE" id="PS50221"/>
    </source>
</evidence>
<evidence type="ECO:0000256" key="8">
    <source>
        <dbReference type="SAM" id="Phobius"/>
    </source>
</evidence>
<evidence type="ECO:0000256" key="6">
    <source>
        <dbReference type="ARBA" id="ARBA00023157"/>
    </source>
</evidence>
<keyword evidence="12" id="KW-1185">Reference proteome</keyword>
<feature type="transmembrane region" description="Helical" evidence="8">
    <location>
        <begin position="297"/>
        <end position="320"/>
    </location>
</feature>
<keyword evidence="7" id="KW-0325">Glycoprotein</keyword>
<feature type="transmembrane region" description="Helical" evidence="8">
    <location>
        <begin position="143"/>
        <end position="166"/>
    </location>
</feature>
<organism evidence="11 12">
    <name type="scientific">Denticeps clupeoides</name>
    <name type="common">denticle herring</name>
    <dbReference type="NCBI Taxonomy" id="299321"/>
    <lineage>
        <taxon>Eukaryota</taxon>
        <taxon>Metazoa</taxon>
        <taxon>Chordata</taxon>
        <taxon>Craniata</taxon>
        <taxon>Vertebrata</taxon>
        <taxon>Euteleostomi</taxon>
        <taxon>Actinopterygii</taxon>
        <taxon>Neopterygii</taxon>
        <taxon>Teleostei</taxon>
        <taxon>Clupei</taxon>
        <taxon>Clupeiformes</taxon>
        <taxon>Denticipitoidei</taxon>
        <taxon>Denticipitidae</taxon>
        <taxon>Denticeps</taxon>
    </lineage>
</organism>
<feature type="transmembrane region" description="Helical" evidence="8">
    <location>
        <begin position="254"/>
        <end position="277"/>
    </location>
</feature>
<comment type="similarity">
    <text evidence="2">Belongs to the G-protein coupled receptor 2 family. Adhesion G-protein coupled receptor (ADGR) subfamily.</text>
</comment>
<evidence type="ECO:0000256" key="4">
    <source>
        <dbReference type="ARBA" id="ARBA00022989"/>
    </source>
</evidence>
<dbReference type="InterPro" id="IPR000832">
    <property type="entry name" value="GPCR_2_secretin-like"/>
</dbReference>
<evidence type="ECO:0000256" key="1">
    <source>
        <dbReference type="ARBA" id="ARBA00004141"/>
    </source>
</evidence>
<evidence type="ECO:0000259" key="10">
    <source>
        <dbReference type="PROSITE" id="PS50261"/>
    </source>
</evidence>
<dbReference type="InterPro" id="IPR051587">
    <property type="entry name" value="Adhesion_GPCR"/>
</dbReference>
<keyword evidence="4 8" id="KW-1133">Transmembrane helix</keyword>
<dbReference type="SMART" id="SM00303">
    <property type="entry name" value="GPS"/>
    <property type="match status" value="1"/>
</dbReference>
<feature type="transmembrane region" description="Helical" evidence="8">
    <location>
        <begin position="178"/>
        <end position="203"/>
    </location>
</feature>
<dbReference type="Gene3D" id="2.60.220.50">
    <property type="match status" value="1"/>
</dbReference>
<proteinExistence type="inferred from homology"/>
<accession>A0AAY4ATV2</accession>
<dbReference type="PROSITE" id="PS50261">
    <property type="entry name" value="G_PROTEIN_RECEP_F2_4"/>
    <property type="match status" value="1"/>
</dbReference>
<feature type="transmembrane region" description="Helical" evidence="8">
    <location>
        <begin position="341"/>
        <end position="364"/>
    </location>
</feature>
<feature type="domain" description="GAIN-B" evidence="9">
    <location>
        <begin position="1"/>
        <end position="133"/>
    </location>
</feature>
<dbReference type="Pfam" id="PF00002">
    <property type="entry name" value="7tm_2"/>
    <property type="match status" value="1"/>
</dbReference>
<dbReference type="GO" id="GO:0007166">
    <property type="term" value="P:cell surface receptor signaling pathway"/>
    <property type="evidence" value="ECO:0007669"/>
    <property type="project" value="InterPro"/>
</dbReference>
<dbReference type="InterPro" id="IPR057244">
    <property type="entry name" value="GAIN_B"/>
</dbReference>
<dbReference type="Proteomes" id="UP000694580">
    <property type="component" value="Chromosome 14"/>
</dbReference>
<dbReference type="GO" id="GO:0016020">
    <property type="term" value="C:membrane"/>
    <property type="evidence" value="ECO:0007669"/>
    <property type="project" value="UniProtKB-SubCell"/>
</dbReference>
<protein>
    <submittedName>
        <fullName evidence="11">Uncharacterized protein</fullName>
    </submittedName>
</protein>
<reference evidence="11" key="2">
    <citation type="submission" date="2025-08" db="UniProtKB">
        <authorList>
            <consortium name="Ensembl"/>
        </authorList>
    </citation>
    <scope>IDENTIFICATION</scope>
</reference>
<evidence type="ECO:0000256" key="3">
    <source>
        <dbReference type="ARBA" id="ARBA00022692"/>
    </source>
</evidence>
<evidence type="ECO:0000256" key="5">
    <source>
        <dbReference type="ARBA" id="ARBA00023136"/>
    </source>
</evidence>
<comment type="subcellular location">
    <subcellularLocation>
        <location evidence="1">Membrane</location>
        <topology evidence="1">Multi-pass membrane protein</topology>
    </subcellularLocation>
</comment>
<evidence type="ECO:0000256" key="7">
    <source>
        <dbReference type="ARBA" id="ARBA00023180"/>
    </source>
</evidence>
<dbReference type="PRINTS" id="PR00249">
    <property type="entry name" value="GPCRSECRETIN"/>
</dbReference>
<reference evidence="11 12" key="1">
    <citation type="submission" date="2020-06" db="EMBL/GenBank/DDBJ databases">
        <authorList>
            <consortium name="Wellcome Sanger Institute Data Sharing"/>
        </authorList>
    </citation>
    <scope>NUCLEOTIDE SEQUENCE [LARGE SCALE GENOMIC DNA]</scope>
</reference>
<dbReference type="Gene3D" id="1.20.1070.10">
    <property type="entry name" value="Rhodopsin 7-helix transmembrane proteins"/>
    <property type="match status" value="1"/>
</dbReference>
<feature type="domain" description="G-protein coupled receptors family 2 profile 2" evidence="10">
    <location>
        <begin position="141"/>
        <end position="383"/>
    </location>
</feature>
<keyword evidence="5 8" id="KW-0472">Membrane</keyword>
<dbReference type="Pfam" id="PF01825">
    <property type="entry name" value="GPS"/>
    <property type="match status" value="1"/>
</dbReference>
<dbReference type="FunFam" id="1.20.1070.10:FF:000058">
    <property type="entry name" value="Adhesion G protein-coupled receptor F5"/>
    <property type="match status" value="1"/>
</dbReference>
<dbReference type="PANTHER" id="PTHR45813:SF4">
    <property type="entry name" value="ADHESION G PROTEIN-COUPLED RECEPTOR F5"/>
    <property type="match status" value="1"/>
</dbReference>